<dbReference type="Pfam" id="PF03168">
    <property type="entry name" value="LEA_2"/>
    <property type="match status" value="1"/>
</dbReference>
<reference evidence="7 8" key="1">
    <citation type="submission" date="2021-02" db="EMBL/GenBank/DDBJ databases">
        <title>Plant Genome Project.</title>
        <authorList>
            <person name="Zhang R.-G."/>
        </authorList>
    </citation>
    <scope>NUCLEOTIDE SEQUENCE [LARGE SCALE GENOMIC DNA]</scope>
    <source>
        <tissue evidence="7">Leaves</tissue>
    </source>
</reference>
<evidence type="ECO:0000256" key="2">
    <source>
        <dbReference type="ARBA" id="ARBA00022692"/>
    </source>
</evidence>
<organism evidence="7 8">
    <name type="scientific">Xanthoceras sorbifolium</name>
    <dbReference type="NCBI Taxonomy" id="99658"/>
    <lineage>
        <taxon>Eukaryota</taxon>
        <taxon>Viridiplantae</taxon>
        <taxon>Streptophyta</taxon>
        <taxon>Embryophyta</taxon>
        <taxon>Tracheophyta</taxon>
        <taxon>Spermatophyta</taxon>
        <taxon>Magnoliopsida</taxon>
        <taxon>eudicotyledons</taxon>
        <taxon>Gunneridae</taxon>
        <taxon>Pentapetalae</taxon>
        <taxon>rosids</taxon>
        <taxon>malvids</taxon>
        <taxon>Sapindales</taxon>
        <taxon>Sapindaceae</taxon>
        <taxon>Xanthoceroideae</taxon>
        <taxon>Xanthoceras</taxon>
    </lineage>
</organism>
<comment type="caution">
    <text evidence="7">The sequence shown here is derived from an EMBL/GenBank/DDBJ whole genome shotgun (WGS) entry which is preliminary data.</text>
</comment>
<sequence>MHTATATHTPAQPSASARRKHTGLFRCIAIFFLALIVIVGVTVIVIWLVIRPKRLIYTIDNGSIHNFNLTNNHLNSTFNFVIRADNPNGRASIYYDSIEVSVAYDNQNVAFNTLEPFHQPTRNVTRLETRLEAQNAALSESVSRDLKLEKASGEVELDVHVKAKIRFKVGMWKSRDRTLRILCSPVLVHFSSSKSFQRTYCDIDL</sequence>
<protein>
    <recommendedName>
        <fullName evidence="6">Late embryogenesis abundant protein LEA-2 subgroup domain-containing protein</fullName>
    </recommendedName>
</protein>
<evidence type="ECO:0000259" key="6">
    <source>
        <dbReference type="Pfam" id="PF03168"/>
    </source>
</evidence>
<comment type="subcellular location">
    <subcellularLocation>
        <location evidence="1">Membrane</location>
        <topology evidence="1">Single-pass membrane protein</topology>
    </subcellularLocation>
</comment>
<keyword evidence="2 5" id="KW-0812">Transmembrane</keyword>
<evidence type="ECO:0000256" key="5">
    <source>
        <dbReference type="SAM" id="Phobius"/>
    </source>
</evidence>
<gene>
    <name evidence="7" type="ORF">JRO89_XS10G0178700</name>
</gene>
<dbReference type="PANTHER" id="PTHR31234">
    <property type="entry name" value="LATE EMBRYOGENESIS ABUNDANT (LEA) HYDROXYPROLINE-RICH GLYCOPROTEIN FAMILY"/>
    <property type="match status" value="1"/>
</dbReference>
<evidence type="ECO:0000256" key="3">
    <source>
        <dbReference type="ARBA" id="ARBA00022989"/>
    </source>
</evidence>
<evidence type="ECO:0000256" key="4">
    <source>
        <dbReference type="ARBA" id="ARBA00023136"/>
    </source>
</evidence>
<name>A0ABQ8HJ83_9ROSI</name>
<dbReference type="EMBL" id="JAFEMO010000010">
    <property type="protein sequence ID" value="KAH7561138.1"/>
    <property type="molecule type" value="Genomic_DNA"/>
</dbReference>
<dbReference type="PANTHER" id="PTHR31234:SF39">
    <property type="entry name" value="HARPIN-INDUCED PROTEIN 1 CONTAINING PROTEIN, EXPRESSED"/>
    <property type="match status" value="1"/>
</dbReference>
<keyword evidence="8" id="KW-1185">Reference proteome</keyword>
<evidence type="ECO:0000313" key="7">
    <source>
        <dbReference type="EMBL" id="KAH7561138.1"/>
    </source>
</evidence>
<feature type="transmembrane region" description="Helical" evidence="5">
    <location>
        <begin position="23"/>
        <end position="50"/>
    </location>
</feature>
<dbReference type="Proteomes" id="UP000827721">
    <property type="component" value="Unassembled WGS sequence"/>
</dbReference>
<keyword evidence="4 5" id="KW-0472">Membrane</keyword>
<accession>A0ABQ8HJ83</accession>
<dbReference type="InterPro" id="IPR044839">
    <property type="entry name" value="NDR1-like"/>
</dbReference>
<evidence type="ECO:0000256" key="1">
    <source>
        <dbReference type="ARBA" id="ARBA00004167"/>
    </source>
</evidence>
<feature type="domain" description="Late embryogenesis abundant protein LEA-2 subgroup" evidence="6">
    <location>
        <begin position="82"/>
        <end position="179"/>
    </location>
</feature>
<evidence type="ECO:0000313" key="8">
    <source>
        <dbReference type="Proteomes" id="UP000827721"/>
    </source>
</evidence>
<proteinExistence type="predicted"/>
<keyword evidence="3 5" id="KW-1133">Transmembrane helix</keyword>
<dbReference type="InterPro" id="IPR004864">
    <property type="entry name" value="LEA_2"/>
</dbReference>